<dbReference type="eggNOG" id="COG0625">
    <property type="taxonomic scope" value="Bacteria"/>
</dbReference>
<dbReference type="EMBL" id="BAEN01000032">
    <property type="protein sequence ID" value="GAC14080.1"/>
    <property type="molecule type" value="Genomic_DNA"/>
</dbReference>
<evidence type="ECO:0000313" key="5">
    <source>
        <dbReference type="Proteomes" id="UP000006334"/>
    </source>
</evidence>
<dbReference type="CDD" id="cd03191">
    <property type="entry name" value="GST_C_Zeta"/>
    <property type="match status" value="1"/>
</dbReference>
<dbReference type="FunFam" id="1.20.1050.10:FF:000017">
    <property type="entry name" value="Maleylacetoacetate isomerase"/>
    <property type="match status" value="1"/>
</dbReference>
<comment type="similarity">
    <text evidence="1">Belongs to the GST superfamily. Zeta family.</text>
</comment>
<dbReference type="InterPro" id="IPR010987">
    <property type="entry name" value="Glutathione-S-Trfase_C-like"/>
</dbReference>
<dbReference type="GO" id="GO:0004364">
    <property type="term" value="F:glutathione transferase activity"/>
    <property type="evidence" value="ECO:0007669"/>
    <property type="project" value="TreeGrafter"/>
</dbReference>
<name>K6YRZ3_9ALTE</name>
<feature type="domain" description="GST N-terminal" evidence="2">
    <location>
        <begin position="1"/>
        <end position="86"/>
    </location>
</feature>
<dbReference type="Gene3D" id="3.40.30.10">
    <property type="entry name" value="Glutaredoxin"/>
    <property type="match status" value="1"/>
</dbReference>
<dbReference type="RefSeq" id="WP_008843896.1">
    <property type="nucleotide sequence ID" value="NZ_BAEN01000032.1"/>
</dbReference>
<evidence type="ECO:0000256" key="1">
    <source>
        <dbReference type="ARBA" id="ARBA00010007"/>
    </source>
</evidence>
<dbReference type="GO" id="GO:0006749">
    <property type="term" value="P:glutathione metabolic process"/>
    <property type="evidence" value="ECO:0007669"/>
    <property type="project" value="TreeGrafter"/>
</dbReference>
<organism evidence="4 5">
    <name type="scientific">Aliiglaciecola lipolytica E3</name>
    <dbReference type="NCBI Taxonomy" id="1127673"/>
    <lineage>
        <taxon>Bacteria</taxon>
        <taxon>Pseudomonadati</taxon>
        <taxon>Pseudomonadota</taxon>
        <taxon>Gammaproteobacteria</taxon>
        <taxon>Alteromonadales</taxon>
        <taxon>Alteromonadaceae</taxon>
        <taxon>Aliiglaciecola</taxon>
    </lineage>
</organism>
<dbReference type="SUPFAM" id="SSF47616">
    <property type="entry name" value="GST C-terminal domain-like"/>
    <property type="match status" value="1"/>
</dbReference>
<gene>
    <name evidence="4" type="primary">maiA</name>
    <name evidence="4" type="ORF">GLIP_1445</name>
</gene>
<keyword evidence="4" id="KW-0413">Isomerase</keyword>
<dbReference type="GO" id="GO:0016034">
    <property type="term" value="F:maleylacetoacetate isomerase activity"/>
    <property type="evidence" value="ECO:0007669"/>
    <property type="project" value="UniProtKB-EC"/>
</dbReference>
<dbReference type="EC" id="5.2.1.2" evidence="4"/>
<dbReference type="STRING" id="1127673.GLIP_1445"/>
<dbReference type="PROSITE" id="PS50404">
    <property type="entry name" value="GST_NTER"/>
    <property type="match status" value="1"/>
</dbReference>
<dbReference type="InterPro" id="IPR005955">
    <property type="entry name" value="GST_Zeta"/>
</dbReference>
<dbReference type="Pfam" id="PF02798">
    <property type="entry name" value="GST_N"/>
    <property type="match status" value="1"/>
</dbReference>
<evidence type="ECO:0000259" key="2">
    <source>
        <dbReference type="PROSITE" id="PS50404"/>
    </source>
</evidence>
<dbReference type="PANTHER" id="PTHR42673:SF21">
    <property type="entry name" value="GLUTATHIONE S-TRANSFERASE YFCF"/>
    <property type="match status" value="1"/>
</dbReference>
<dbReference type="PANTHER" id="PTHR42673">
    <property type="entry name" value="MALEYLACETOACETATE ISOMERASE"/>
    <property type="match status" value="1"/>
</dbReference>
<feature type="domain" description="GST C-terminal" evidence="3">
    <location>
        <begin position="92"/>
        <end position="217"/>
    </location>
</feature>
<dbReference type="InterPro" id="IPR034330">
    <property type="entry name" value="GST_Zeta_C"/>
</dbReference>
<evidence type="ECO:0000313" key="4">
    <source>
        <dbReference type="EMBL" id="GAC14080.1"/>
    </source>
</evidence>
<sequence length="217" mass="25101">MSLYLYGYWRSSATYRARIALNLKQLEYTYVPVNLAKDGGMQFSQDYTALNPSQLVPTFVDDDEDIFLNQSMAIVEYIDERYEEPVKLVPTHRLDRARVRALAQDIGCDIQPITNLRILRHLKSTFQNSDEDNVKWNKHWIETGFKSIEKRLTNTVADYCFGFDVTMADVFLIPQVYNAQRFGVDMGQFPLIQRVHDNCNQIEAFIAAKPENQADAT</sequence>
<dbReference type="AlphaFoldDB" id="K6YRZ3"/>
<dbReference type="SFLD" id="SFLDG00358">
    <property type="entry name" value="Main_(cytGST)"/>
    <property type="match status" value="1"/>
</dbReference>
<keyword evidence="5" id="KW-1185">Reference proteome</keyword>
<dbReference type="InterPro" id="IPR036282">
    <property type="entry name" value="Glutathione-S-Trfase_C_sf"/>
</dbReference>
<proteinExistence type="inferred from homology"/>
<comment type="caution">
    <text evidence="4">The sequence shown here is derived from an EMBL/GenBank/DDBJ whole genome shotgun (WGS) entry which is preliminary data.</text>
</comment>
<dbReference type="CDD" id="cd03042">
    <property type="entry name" value="GST_N_Zeta"/>
    <property type="match status" value="1"/>
</dbReference>
<dbReference type="Proteomes" id="UP000006334">
    <property type="component" value="Unassembled WGS sequence"/>
</dbReference>
<dbReference type="GO" id="GO:0005737">
    <property type="term" value="C:cytoplasm"/>
    <property type="evidence" value="ECO:0007669"/>
    <property type="project" value="InterPro"/>
</dbReference>
<dbReference type="SUPFAM" id="SSF52833">
    <property type="entry name" value="Thioredoxin-like"/>
    <property type="match status" value="1"/>
</dbReference>
<dbReference type="InterPro" id="IPR036249">
    <property type="entry name" value="Thioredoxin-like_sf"/>
</dbReference>
<evidence type="ECO:0000259" key="3">
    <source>
        <dbReference type="PROSITE" id="PS50405"/>
    </source>
</evidence>
<dbReference type="InterPro" id="IPR040079">
    <property type="entry name" value="Glutathione_S-Trfase"/>
</dbReference>
<dbReference type="OrthoDB" id="509852at2"/>
<protein>
    <submittedName>
        <fullName evidence="4">Maleylacetoacetate isomerase</fullName>
        <ecNumber evidence="4">5.2.1.2</ecNumber>
    </submittedName>
</protein>
<dbReference type="InterPro" id="IPR004045">
    <property type="entry name" value="Glutathione_S-Trfase_N"/>
</dbReference>
<accession>K6YRZ3</accession>
<dbReference type="Gene3D" id="1.20.1050.10">
    <property type="match status" value="1"/>
</dbReference>
<dbReference type="PROSITE" id="PS50405">
    <property type="entry name" value="GST_CTER"/>
    <property type="match status" value="1"/>
</dbReference>
<dbReference type="SFLD" id="SFLDS00019">
    <property type="entry name" value="Glutathione_Transferase_(cytos"/>
    <property type="match status" value="1"/>
</dbReference>
<dbReference type="GO" id="GO:0006559">
    <property type="term" value="P:L-phenylalanine catabolic process"/>
    <property type="evidence" value="ECO:0007669"/>
    <property type="project" value="TreeGrafter"/>
</dbReference>
<reference evidence="4 5" key="1">
    <citation type="journal article" date="2017" name="Antonie Van Leeuwenhoek">
        <title>Rhizobium rhizosphaerae sp. nov., a novel species isolated from rice rhizosphere.</title>
        <authorList>
            <person name="Zhao J.J."/>
            <person name="Zhang J."/>
            <person name="Zhang R.J."/>
            <person name="Zhang C.W."/>
            <person name="Yin H.Q."/>
            <person name="Zhang X.X."/>
        </authorList>
    </citation>
    <scope>NUCLEOTIDE SEQUENCE [LARGE SCALE GENOMIC DNA]</scope>
    <source>
        <strain evidence="4 5">E3</strain>
    </source>
</reference>
<dbReference type="NCBIfam" id="TIGR01262">
    <property type="entry name" value="maiA"/>
    <property type="match status" value="1"/>
</dbReference>
<dbReference type="InterPro" id="IPR034333">
    <property type="entry name" value="GST_Zeta_N"/>
</dbReference>